<evidence type="ECO:0000313" key="9">
    <source>
        <dbReference type="EMBL" id="WVN90045.1"/>
    </source>
</evidence>
<dbReference type="EMBL" id="CP143789">
    <property type="protein sequence ID" value="WVN90045.1"/>
    <property type="molecule type" value="Genomic_DNA"/>
</dbReference>
<evidence type="ECO:0000256" key="7">
    <source>
        <dbReference type="SAM" id="MobiDB-lite"/>
    </source>
</evidence>
<evidence type="ECO:0000259" key="8">
    <source>
        <dbReference type="Pfam" id="PF01625"/>
    </source>
</evidence>
<proteinExistence type="inferred from homology"/>
<dbReference type="FunFam" id="3.30.1060.10:FF:000006">
    <property type="entry name" value="Peptide methionine sulfoxide reductase"/>
    <property type="match status" value="1"/>
</dbReference>
<protein>
    <recommendedName>
        <fullName evidence="2">peptide-methionine (S)-S-oxide reductase</fullName>
        <ecNumber evidence="2">1.8.4.11</ecNumber>
    </recommendedName>
    <alternativeName>
        <fullName evidence="4">Peptide-methionine (S)-S-oxide reductase</fullName>
    </alternativeName>
</protein>
<dbReference type="EC" id="1.8.4.11" evidence="2"/>
<feature type="region of interest" description="Disordered" evidence="7">
    <location>
        <begin position="272"/>
        <end position="332"/>
    </location>
</feature>
<feature type="compositionally biased region" description="Basic and acidic residues" evidence="7">
    <location>
        <begin position="272"/>
        <end position="282"/>
    </location>
</feature>
<feature type="domain" description="Peptide methionine sulphoxide reductase MsrA" evidence="8">
    <location>
        <begin position="30"/>
        <end position="185"/>
    </location>
</feature>
<reference evidence="9" key="3">
    <citation type="submission" date="2024-01" db="EMBL/GenBank/DDBJ databases">
        <authorList>
            <person name="Coelho M.A."/>
            <person name="David-Palma M."/>
            <person name="Shea T."/>
            <person name="Sun S."/>
            <person name="Cuomo C.A."/>
            <person name="Heitman J."/>
        </authorList>
    </citation>
    <scope>NUCLEOTIDE SEQUENCE</scope>
    <source>
        <strain evidence="9">CBS 7841</strain>
    </source>
</reference>
<name>A0AAJ8M2Y6_9TREE</name>
<dbReference type="Pfam" id="PF01625">
    <property type="entry name" value="PMSR"/>
    <property type="match status" value="1"/>
</dbReference>
<keyword evidence="10" id="KW-1185">Reference proteome</keyword>
<dbReference type="GO" id="GO:0008113">
    <property type="term" value="F:peptide-methionine (S)-S-oxide reductase activity"/>
    <property type="evidence" value="ECO:0007669"/>
    <property type="project" value="UniProtKB-EC"/>
</dbReference>
<keyword evidence="3" id="KW-0560">Oxidoreductase</keyword>
<dbReference type="GO" id="GO:0034599">
    <property type="term" value="P:cellular response to oxidative stress"/>
    <property type="evidence" value="ECO:0007669"/>
    <property type="project" value="UniProtKB-ARBA"/>
</dbReference>
<comment type="catalytic activity">
    <reaction evidence="5">
        <text>L-methionyl-[protein] + [thioredoxin]-disulfide + H2O = L-methionyl-(S)-S-oxide-[protein] + [thioredoxin]-dithiol</text>
        <dbReference type="Rhea" id="RHEA:14217"/>
        <dbReference type="Rhea" id="RHEA-COMP:10698"/>
        <dbReference type="Rhea" id="RHEA-COMP:10700"/>
        <dbReference type="Rhea" id="RHEA-COMP:12313"/>
        <dbReference type="Rhea" id="RHEA-COMP:12315"/>
        <dbReference type="ChEBI" id="CHEBI:15377"/>
        <dbReference type="ChEBI" id="CHEBI:16044"/>
        <dbReference type="ChEBI" id="CHEBI:29950"/>
        <dbReference type="ChEBI" id="CHEBI:44120"/>
        <dbReference type="ChEBI" id="CHEBI:50058"/>
        <dbReference type="EC" id="1.8.4.11"/>
    </reaction>
</comment>
<evidence type="ECO:0000256" key="6">
    <source>
        <dbReference type="ARBA" id="ARBA00048782"/>
    </source>
</evidence>
<dbReference type="PANTHER" id="PTHR43774">
    <property type="entry name" value="PEPTIDE METHIONINE SULFOXIDE REDUCTASE"/>
    <property type="match status" value="1"/>
</dbReference>
<dbReference type="InterPro" id="IPR002569">
    <property type="entry name" value="Met_Sox_Rdtase_MsrA_dom"/>
</dbReference>
<gene>
    <name evidence="9" type="ORF">L203_105280</name>
</gene>
<dbReference type="InterPro" id="IPR036509">
    <property type="entry name" value="Met_Sox_Rdtase_MsrA_sf"/>
</dbReference>
<dbReference type="GeneID" id="91089489"/>
<evidence type="ECO:0000256" key="2">
    <source>
        <dbReference type="ARBA" id="ARBA00012502"/>
    </source>
</evidence>
<dbReference type="RefSeq" id="XP_066070745.1">
    <property type="nucleotide sequence ID" value="XM_066214648.1"/>
</dbReference>
<dbReference type="HAMAP" id="MF_01401">
    <property type="entry name" value="MsrA"/>
    <property type="match status" value="1"/>
</dbReference>
<dbReference type="AlphaFoldDB" id="A0AAJ8M2Y6"/>
<organism evidence="9 10">
    <name type="scientific">Cryptococcus depauperatus CBS 7841</name>
    <dbReference type="NCBI Taxonomy" id="1295531"/>
    <lineage>
        <taxon>Eukaryota</taxon>
        <taxon>Fungi</taxon>
        <taxon>Dikarya</taxon>
        <taxon>Basidiomycota</taxon>
        <taxon>Agaricomycotina</taxon>
        <taxon>Tremellomycetes</taxon>
        <taxon>Tremellales</taxon>
        <taxon>Cryptococcaceae</taxon>
        <taxon>Cryptococcus</taxon>
    </lineage>
</organism>
<reference evidence="9" key="1">
    <citation type="submission" date="2016-06" db="EMBL/GenBank/DDBJ databases">
        <authorList>
            <person name="Cuomo C."/>
            <person name="Litvintseva A."/>
            <person name="Heitman J."/>
            <person name="Chen Y."/>
            <person name="Sun S."/>
            <person name="Springer D."/>
            <person name="Dromer F."/>
            <person name="Young S."/>
            <person name="Zeng Q."/>
            <person name="Chapman S."/>
            <person name="Gujja S."/>
            <person name="Saif S."/>
            <person name="Birren B."/>
        </authorList>
    </citation>
    <scope>NUCLEOTIDE SEQUENCE</scope>
    <source>
        <strain evidence="9">CBS 7841</strain>
    </source>
</reference>
<evidence type="ECO:0000256" key="3">
    <source>
        <dbReference type="ARBA" id="ARBA00023002"/>
    </source>
</evidence>
<dbReference type="SUPFAM" id="SSF55068">
    <property type="entry name" value="Peptide methionine sulfoxide reductase"/>
    <property type="match status" value="1"/>
</dbReference>
<dbReference type="Proteomes" id="UP000094043">
    <property type="component" value="Chromosome 6"/>
</dbReference>
<comment type="similarity">
    <text evidence="1">Belongs to the MsrA Met sulfoxide reductase family.</text>
</comment>
<dbReference type="NCBIfam" id="TIGR00401">
    <property type="entry name" value="msrA"/>
    <property type="match status" value="1"/>
</dbReference>
<evidence type="ECO:0000313" key="10">
    <source>
        <dbReference type="Proteomes" id="UP000094043"/>
    </source>
</evidence>
<dbReference type="PANTHER" id="PTHR43774:SF1">
    <property type="entry name" value="PEPTIDE METHIONINE SULFOXIDE REDUCTASE MSRA 2"/>
    <property type="match status" value="1"/>
</dbReference>
<reference evidence="9" key="2">
    <citation type="journal article" date="2022" name="Elife">
        <title>Obligate sexual reproduction of a homothallic fungus closely related to the Cryptococcus pathogenic species complex.</title>
        <authorList>
            <person name="Passer A.R."/>
            <person name="Clancey S.A."/>
            <person name="Shea T."/>
            <person name="David-Palma M."/>
            <person name="Averette A.F."/>
            <person name="Boekhout T."/>
            <person name="Porcel B.M."/>
            <person name="Nowrousian M."/>
            <person name="Cuomo C.A."/>
            <person name="Sun S."/>
            <person name="Heitman J."/>
            <person name="Coelho M.A."/>
        </authorList>
    </citation>
    <scope>NUCLEOTIDE SEQUENCE</scope>
    <source>
        <strain evidence="9">CBS 7841</strain>
    </source>
</reference>
<accession>A0AAJ8M2Y6</accession>
<evidence type="ECO:0000256" key="5">
    <source>
        <dbReference type="ARBA" id="ARBA00047806"/>
    </source>
</evidence>
<dbReference type="Gene3D" id="3.30.1060.10">
    <property type="entry name" value="Peptide methionine sulphoxide reductase MsrA"/>
    <property type="match status" value="1"/>
</dbReference>
<evidence type="ECO:0000256" key="4">
    <source>
        <dbReference type="ARBA" id="ARBA00030643"/>
    </source>
</evidence>
<feature type="region of interest" description="Disordered" evidence="7">
    <location>
        <begin position="211"/>
        <end position="258"/>
    </location>
</feature>
<dbReference type="KEGG" id="cdep:91089489"/>
<comment type="catalytic activity">
    <reaction evidence="6">
        <text>[thioredoxin]-disulfide + L-methionine + H2O = L-methionine (S)-S-oxide + [thioredoxin]-dithiol</text>
        <dbReference type="Rhea" id="RHEA:19993"/>
        <dbReference type="Rhea" id="RHEA-COMP:10698"/>
        <dbReference type="Rhea" id="RHEA-COMP:10700"/>
        <dbReference type="ChEBI" id="CHEBI:15377"/>
        <dbReference type="ChEBI" id="CHEBI:29950"/>
        <dbReference type="ChEBI" id="CHEBI:50058"/>
        <dbReference type="ChEBI" id="CHEBI:57844"/>
        <dbReference type="ChEBI" id="CHEBI:58772"/>
        <dbReference type="EC" id="1.8.4.11"/>
    </reaction>
</comment>
<evidence type="ECO:0000256" key="1">
    <source>
        <dbReference type="ARBA" id="ARBA00005591"/>
    </source>
</evidence>
<sequence>MTNLKVPPSPTVPVAIQAKKELKLGEGLEQATFASGCFWGTEHLFSQHYSNLPQFKAIVGYTGGRADSPSYRQVCSGSTGHAEAVQLTYQTGSVAYAELVEFFYRTHDPTTIDRQGPDSGSQYRSSIFFHTPEQEEIAKKVTAEVQEKYLKGRPIVTQIVPAKHFYNAEDYHQSYLDNNPNGYECPTHRFYCTDRCRISLLNNSIVLTDTRYKQPHNGSRDSTQKQPRLRPQARLCWRQTPQSWSRTSRRQPADGLDNVAADAERVLGLEKRAQEQHEEALKHPTAIAQAHGNEPSKGAKTDEELVNDDEEELEKKKQAKQQSKEAHKPKHL</sequence>